<dbReference type="Pfam" id="PF03466">
    <property type="entry name" value="LysR_substrate"/>
    <property type="match status" value="1"/>
</dbReference>
<dbReference type="InterPro" id="IPR036390">
    <property type="entry name" value="WH_DNA-bd_sf"/>
</dbReference>
<comment type="caution">
    <text evidence="6">The sequence shown here is derived from an EMBL/GenBank/DDBJ whole genome shotgun (WGS) entry which is preliminary data.</text>
</comment>
<dbReference type="InterPro" id="IPR005119">
    <property type="entry name" value="LysR_subst-bd"/>
</dbReference>
<dbReference type="Proteomes" id="UP000241346">
    <property type="component" value="Unassembled WGS sequence"/>
</dbReference>
<evidence type="ECO:0000313" key="7">
    <source>
        <dbReference type="Proteomes" id="UP000241346"/>
    </source>
</evidence>
<sequence length="300" mass="33581">MKALPTQLPIFIQVAKTGSFAKAARALGISAPAVSKAIGKLEEEWQVKLFHRSSHSLSLTQMGEQLFDSLTPSVESIQHTIERITDDSQSLSGKLKINLPSSSIGQEHILPLILDFMEAYPEITCDLHFDDRVVDLVEHGFDLGIGTAINQDSRLIARRLFEVGIGVYATPDYLAHYGKPTTIKALDQHKCIPVRSTTSGRFHGWRLNDGEGNKLYEPKGKLIVNHFRAAKQATLASAGISCLGSWMFKQELEQNKVVPLLESYWGEPIQVWVYYSSREYLPTRVRTLIDYLVSNIDKVL</sequence>
<protein>
    <submittedName>
        <fullName evidence="6">LysR family transcriptional regulator</fullName>
    </submittedName>
</protein>
<evidence type="ECO:0000256" key="2">
    <source>
        <dbReference type="ARBA" id="ARBA00023015"/>
    </source>
</evidence>
<dbReference type="Gene3D" id="1.10.10.10">
    <property type="entry name" value="Winged helix-like DNA-binding domain superfamily/Winged helix DNA-binding domain"/>
    <property type="match status" value="1"/>
</dbReference>
<dbReference type="EMBL" id="PYMB01000005">
    <property type="protein sequence ID" value="PSW12220.1"/>
    <property type="molecule type" value="Genomic_DNA"/>
</dbReference>
<dbReference type="CDD" id="cd08422">
    <property type="entry name" value="PBP2_CrgA_like"/>
    <property type="match status" value="1"/>
</dbReference>
<dbReference type="Gene3D" id="3.40.190.290">
    <property type="match status" value="1"/>
</dbReference>
<dbReference type="InterPro" id="IPR000847">
    <property type="entry name" value="LysR_HTH_N"/>
</dbReference>
<dbReference type="PROSITE" id="PS50931">
    <property type="entry name" value="HTH_LYSR"/>
    <property type="match status" value="1"/>
</dbReference>
<dbReference type="Pfam" id="PF00126">
    <property type="entry name" value="HTH_1"/>
    <property type="match status" value="1"/>
</dbReference>
<gene>
    <name evidence="6" type="ORF">C9J01_13630</name>
</gene>
<dbReference type="GO" id="GO:0003677">
    <property type="term" value="F:DNA binding"/>
    <property type="evidence" value="ECO:0007669"/>
    <property type="project" value="UniProtKB-KW"/>
</dbReference>
<dbReference type="InterPro" id="IPR036388">
    <property type="entry name" value="WH-like_DNA-bd_sf"/>
</dbReference>
<evidence type="ECO:0000256" key="3">
    <source>
        <dbReference type="ARBA" id="ARBA00023125"/>
    </source>
</evidence>
<keyword evidence="2" id="KW-0805">Transcription regulation</keyword>
<dbReference type="AlphaFoldDB" id="A0A2T3NDG7"/>
<evidence type="ECO:0000313" key="6">
    <source>
        <dbReference type="EMBL" id="PSW12220.1"/>
    </source>
</evidence>
<keyword evidence="4" id="KW-0804">Transcription</keyword>
<feature type="domain" description="HTH lysR-type" evidence="5">
    <location>
        <begin position="1"/>
        <end position="60"/>
    </location>
</feature>
<dbReference type="PANTHER" id="PTHR30537:SF5">
    <property type="entry name" value="HTH-TYPE TRANSCRIPTIONAL ACTIVATOR TTDR-RELATED"/>
    <property type="match status" value="1"/>
</dbReference>
<keyword evidence="3" id="KW-0238">DNA-binding</keyword>
<dbReference type="OrthoDB" id="9786526at2"/>
<dbReference type="InterPro" id="IPR058163">
    <property type="entry name" value="LysR-type_TF_proteobact-type"/>
</dbReference>
<accession>A0A2T3NDG7</accession>
<dbReference type="RefSeq" id="WP_107298710.1">
    <property type="nucleotide sequence ID" value="NZ_PYMB01000005.1"/>
</dbReference>
<organism evidence="6 7">
    <name type="scientific">Photobacterium rosenbergii</name>
    <dbReference type="NCBI Taxonomy" id="294936"/>
    <lineage>
        <taxon>Bacteria</taxon>
        <taxon>Pseudomonadati</taxon>
        <taxon>Pseudomonadota</taxon>
        <taxon>Gammaproteobacteria</taxon>
        <taxon>Vibrionales</taxon>
        <taxon>Vibrionaceae</taxon>
        <taxon>Photobacterium</taxon>
    </lineage>
</organism>
<evidence type="ECO:0000256" key="4">
    <source>
        <dbReference type="ARBA" id="ARBA00023163"/>
    </source>
</evidence>
<dbReference type="SUPFAM" id="SSF53850">
    <property type="entry name" value="Periplasmic binding protein-like II"/>
    <property type="match status" value="1"/>
</dbReference>
<dbReference type="SUPFAM" id="SSF46785">
    <property type="entry name" value="Winged helix' DNA-binding domain"/>
    <property type="match status" value="1"/>
</dbReference>
<reference evidence="6 7" key="1">
    <citation type="submission" date="2018-03" db="EMBL/GenBank/DDBJ databases">
        <title>Whole genome sequencing of Histamine producing bacteria.</title>
        <authorList>
            <person name="Butler K."/>
        </authorList>
    </citation>
    <scope>NUCLEOTIDE SEQUENCE [LARGE SCALE GENOMIC DNA]</scope>
    <source>
        <strain evidence="6 7">DSM 19138</strain>
    </source>
</reference>
<dbReference type="PRINTS" id="PR00039">
    <property type="entry name" value="HTHLYSR"/>
</dbReference>
<dbReference type="GO" id="GO:0003700">
    <property type="term" value="F:DNA-binding transcription factor activity"/>
    <property type="evidence" value="ECO:0007669"/>
    <property type="project" value="InterPro"/>
</dbReference>
<name>A0A2T3NDG7_9GAMM</name>
<proteinExistence type="inferred from homology"/>
<comment type="similarity">
    <text evidence="1">Belongs to the LysR transcriptional regulatory family.</text>
</comment>
<evidence type="ECO:0000256" key="1">
    <source>
        <dbReference type="ARBA" id="ARBA00009437"/>
    </source>
</evidence>
<dbReference type="FunFam" id="1.10.10.10:FF:000001">
    <property type="entry name" value="LysR family transcriptional regulator"/>
    <property type="match status" value="1"/>
</dbReference>
<dbReference type="PANTHER" id="PTHR30537">
    <property type="entry name" value="HTH-TYPE TRANSCRIPTIONAL REGULATOR"/>
    <property type="match status" value="1"/>
</dbReference>
<evidence type="ECO:0000259" key="5">
    <source>
        <dbReference type="PROSITE" id="PS50931"/>
    </source>
</evidence>